<keyword evidence="7" id="KW-1185">Reference proteome</keyword>
<dbReference type="InterPro" id="IPR023529">
    <property type="entry name" value="ProQ"/>
</dbReference>
<evidence type="ECO:0000313" key="6">
    <source>
        <dbReference type="EMBL" id="MBB5206249.1"/>
    </source>
</evidence>
<evidence type="ECO:0000256" key="1">
    <source>
        <dbReference type="ARBA" id="ARBA00022490"/>
    </source>
</evidence>
<dbReference type="SUPFAM" id="SSF48657">
    <property type="entry name" value="FinO-like"/>
    <property type="match status" value="1"/>
</dbReference>
<dbReference type="PANTHER" id="PTHR38106:SF1">
    <property type="entry name" value="RNA CHAPERONE PROQ"/>
    <property type="match status" value="1"/>
</dbReference>
<dbReference type="InterPro" id="IPR036442">
    <property type="entry name" value="ProQ/FinO_sf"/>
</dbReference>
<dbReference type="EMBL" id="JACHHO010000008">
    <property type="protein sequence ID" value="MBB5206249.1"/>
    <property type="molecule type" value="Genomic_DNA"/>
</dbReference>
<dbReference type="Proteomes" id="UP000554837">
    <property type="component" value="Unassembled WGS sequence"/>
</dbReference>
<feature type="compositionally biased region" description="Basic and acidic residues" evidence="4">
    <location>
        <begin position="179"/>
        <end position="191"/>
    </location>
</feature>
<dbReference type="SMART" id="SM00945">
    <property type="entry name" value="ProQ"/>
    <property type="match status" value="1"/>
</dbReference>
<keyword evidence="1" id="KW-0963">Cytoplasm</keyword>
<evidence type="ECO:0000256" key="3">
    <source>
        <dbReference type="ARBA" id="ARBA00023186"/>
    </source>
</evidence>
<organism evidence="6 7">
    <name type="scientific">Inhella inkyongensis</name>
    <dbReference type="NCBI Taxonomy" id="392593"/>
    <lineage>
        <taxon>Bacteria</taxon>
        <taxon>Pseudomonadati</taxon>
        <taxon>Pseudomonadota</taxon>
        <taxon>Betaproteobacteria</taxon>
        <taxon>Burkholderiales</taxon>
        <taxon>Sphaerotilaceae</taxon>
        <taxon>Inhella</taxon>
    </lineage>
</organism>
<dbReference type="PANTHER" id="PTHR38106">
    <property type="entry name" value="RNA CHAPERONE PROQ"/>
    <property type="match status" value="1"/>
</dbReference>
<evidence type="ECO:0000256" key="2">
    <source>
        <dbReference type="ARBA" id="ARBA00022884"/>
    </source>
</evidence>
<feature type="region of interest" description="Disordered" evidence="4">
    <location>
        <begin position="167"/>
        <end position="214"/>
    </location>
</feature>
<dbReference type="Gene3D" id="1.10.1710.10">
    <property type="entry name" value="ProQ/FinO domain"/>
    <property type="match status" value="1"/>
</dbReference>
<dbReference type="GO" id="GO:0033592">
    <property type="term" value="F:RNA strand annealing activity"/>
    <property type="evidence" value="ECO:0007669"/>
    <property type="project" value="InterPro"/>
</dbReference>
<dbReference type="GO" id="GO:0005829">
    <property type="term" value="C:cytosol"/>
    <property type="evidence" value="ECO:0007669"/>
    <property type="project" value="TreeGrafter"/>
</dbReference>
<dbReference type="GO" id="GO:0010608">
    <property type="term" value="P:post-transcriptional regulation of gene expression"/>
    <property type="evidence" value="ECO:0007669"/>
    <property type="project" value="InterPro"/>
</dbReference>
<keyword evidence="3" id="KW-0143">Chaperone</keyword>
<protein>
    <submittedName>
        <fullName evidence="6">SRNA-binding protein</fullName>
    </submittedName>
</protein>
<proteinExistence type="predicted"/>
<gene>
    <name evidence="6" type="ORF">HNQ51_003594</name>
</gene>
<comment type="caution">
    <text evidence="6">The sequence shown here is derived from an EMBL/GenBank/DDBJ whole genome shotgun (WGS) entry which is preliminary data.</text>
</comment>
<sequence>MTDEVQAPQAAPSEAPKPISEAQAAGNLLKQLFPALFAGAPKPIKLKIQSDIEARAPGRITKAALTAFLRRHTATTAYLNALTRAKQRFDLDGQPAGELSSEHKAAAVAALADRKARMQQRDAEMAQARQWRADLLRDYERSAFSRANFCALKNVAEAALDALLEQARTERAAQPVRPTRTDDRRAREPGKRPQRAGEPGRQERRPSGRRDPKA</sequence>
<dbReference type="AlphaFoldDB" id="A0A840SD71"/>
<evidence type="ECO:0000313" key="7">
    <source>
        <dbReference type="Proteomes" id="UP000554837"/>
    </source>
</evidence>
<reference evidence="6 7" key="1">
    <citation type="submission" date="2020-08" db="EMBL/GenBank/DDBJ databases">
        <title>Genomic Encyclopedia of Type Strains, Phase IV (KMG-IV): sequencing the most valuable type-strain genomes for metagenomic binning, comparative biology and taxonomic classification.</title>
        <authorList>
            <person name="Goeker M."/>
        </authorList>
    </citation>
    <scope>NUCLEOTIDE SEQUENCE [LARGE SCALE GENOMIC DNA]</scope>
    <source>
        <strain evidence="6 7">DSM 23958</strain>
    </source>
</reference>
<feature type="domain" description="ProQ/FinO" evidence="5">
    <location>
        <begin position="17"/>
        <end position="127"/>
    </location>
</feature>
<keyword evidence="2" id="KW-0694">RNA-binding</keyword>
<dbReference type="GO" id="GO:0034057">
    <property type="term" value="F:RNA strand-exchange activity"/>
    <property type="evidence" value="ECO:0007669"/>
    <property type="project" value="InterPro"/>
</dbReference>
<feature type="compositionally biased region" description="Basic and acidic residues" evidence="4">
    <location>
        <begin position="198"/>
        <end position="214"/>
    </location>
</feature>
<dbReference type="RefSeq" id="WP_138855392.1">
    <property type="nucleotide sequence ID" value="NZ_CP040709.1"/>
</dbReference>
<name>A0A840SD71_9BURK</name>
<feature type="region of interest" description="Disordered" evidence="4">
    <location>
        <begin position="1"/>
        <end position="21"/>
    </location>
</feature>
<dbReference type="InterPro" id="IPR016103">
    <property type="entry name" value="ProQ/FinO"/>
</dbReference>
<evidence type="ECO:0000256" key="4">
    <source>
        <dbReference type="SAM" id="MobiDB-lite"/>
    </source>
</evidence>
<dbReference type="Pfam" id="PF04352">
    <property type="entry name" value="ProQ"/>
    <property type="match status" value="1"/>
</dbReference>
<dbReference type="OrthoDB" id="9180746at2"/>
<evidence type="ECO:0000259" key="5">
    <source>
        <dbReference type="SMART" id="SM00945"/>
    </source>
</evidence>
<accession>A0A840SD71</accession>